<proteinExistence type="predicted"/>
<dbReference type="Proteomes" id="UP001346869">
    <property type="component" value="Unassembled WGS sequence"/>
</dbReference>
<evidence type="ECO:0000313" key="1">
    <source>
        <dbReference type="EMBL" id="KAK5849402.1"/>
    </source>
</evidence>
<gene>
    <name evidence="1" type="ORF">PBY51_009047</name>
</gene>
<dbReference type="EMBL" id="JAUZQC010000024">
    <property type="protein sequence ID" value="KAK5849402.1"/>
    <property type="molecule type" value="Genomic_DNA"/>
</dbReference>
<comment type="caution">
    <text evidence="1">The sequence shown here is derived from an EMBL/GenBank/DDBJ whole genome shotgun (WGS) entry which is preliminary data.</text>
</comment>
<accession>A0AAN8ABY6</accession>
<name>A0AAN8ABY6_ELEMC</name>
<reference evidence="1 2" key="2">
    <citation type="journal article" date="2023" name="Mol. Biol. Evol.">
        <title>Genomics of Secondarily Temperate Adaptation in the Only Non-Antarctic Icefish.</title>
        <authorList>
            <person name="Rivera-Colon A.G."/>
            <person name="Rayamajhi N."/>
            <person name="Minhas B.F."/>
            <person name="Madrigal G."/>
            <person name="Bilyk K.T."/>
            <person name="Yoon V."/>
            <person name="Hune M."/>
            <person name="Gregory S."/>
            <person name="Cheng C.H.C."/>
            <person name="Catchen J.M."/>
        </authorList>
    </citation>
    <scope>NUCLEOTIDE SEQUENCE [LARGE SCALE GENOMIC DNA]</scope>
    <source>
        <strain evidence="1">JMC-PN-2008</strain>
    </source>
</reference>
<reference evidence="1 2" key="1">
    <citation type="journal article" date="2023" name="Genes (Basel)">
        <title>Chromosome-Level Genome Assembly and Circadian Gene Repertoire of the Patagonia Blennie Eleginops maclovinus-The Closest Ancestral Proxy of Antarctic Cryonotothenioids.</title>
        <authorList>
            <person name="Cheng C.C."/>
            <person name="Rivera-Colon A.G."/>
            <person name="Minhas B.F."/>
            <person name="Wilson L."/>
            <person name="Rayamajhi N."/>
            <person name="Vargas-Chacoff L."/>
            <person name="Catchen J.M."/>
        </authorList>
    </citation>
    <scope>NUCLEOTIDE SEQUENCE [LARGE SCALE GENOMIC DNA]</scope>
    <source>
        <strain evidence="1">JMC-PN-2008</strain>
    </source>
</reference>
<dbReference type="AlphaFoldDB" id="A0AAN8ABY6"/>
<sequence length="82" mass="8761">MVGRLREQRVHPSSGLTLKCSRGFAAAGGARGASGGSALKEPPLVRTVSQGLPAGEAFWIPSKPCLYRYYQSGFTKAESLYE</sequence>
<protein>
    <submittedName>
        <fullName evidence="1">Uncharacterized protein</fullName>
    </submittedName>
</protein>
<organism evidence="1 2">
    <name type="scientific">Eleginops maclovinus</name>
    <name type="common">Patagonian blennie</name>
    <name type="synonym">Eleginus maclovinus</name>
    <dbReference type="NCBI Taxonomy" id="56733"/>
    <lineage>
        <taxon>Eukaryota</taxon>
        <taxon>Metazoa</taxon>
        <taxon>Chordata</taxon>
        <taxon>Craniata</taxon>
        <taxon>Vertebrata</taxon>
        <taxon>Euteleostomi</taxon>
        <taxon>Actinopterygii</taxon>
        <taxon>Neopterygii</taxon>
        <taxon>Teleostei</taxon>
        <taxon>Neoteleostei</taxon>
        <taxon>Acanthomorphata</taxon>
        <taxon>Eupercaria</taxon>
        <taxon>Perciformes</taxon>
        <taxon>Notothenioidei</taxon>
        <taxon>Eleginopidae</taxon>
        <taxon>Eleginops</taxon>
    </lineage>
</organism>
<keyword evidence="2" id="KW-1185">Reference proteome</keyword>
<evidence type="ECO:0000313" key="2">
    <source>
        <dbReference type="Proteomes" id="UP001346869"/>
    </source>
</evidence>